<evidence type="ECO:0000256" key="4">
    <source>
        <dbReference type="ARBA" id="ARBA00023098"/>
    </source>
</evidence>
<sequence>MMSAILSRLNPVPVFPAYKGPYAVGTIDLELPVAPFVEGGLSPPCPSHADIPTVQMRVFYPAKLKEDSAKYDRGDGNANWVPSPRKEYFAAYARFCGAGDWLANVLSLLPRHVYHTKLPVLAGHKLLPEHSRLPEDEKSDNKLPVVIFSHGLGGTRNAYSYLTASLASYGAVVLCIEHRDGSAPVSFIRESKINAVDAPFSATTADADGIPQTPSSSGSSDGEDEKGTADAEACRHKIAARLRHRGHDKSHANRHINYITQAHEITEETARVRNGQLEIRLWELGLAFAVVRSLNSGSSATNGSHISPSPKSGSGAVDLLGMFRDRLEVDSPGSITWMGHSFGGATITQFLKSVWYHPELARTGEMKDPLYVPAEQLLKHFHPSGQIDKESRPPPAVLLDIWCLPLLSDRNRPLWRRPLPGPVLGVLSWQFYKWKDNLRGFRHVMSRTGGTFEPAWFPDLSKSDVDTANEPATEPTHTFHRSASLDVTPQLPTGISPSDESKIEEDDDESVEESPAELALHRTQSMASQKSRPGEVDRKFFYPKNSAHMSQSDFGILFPRSARYFGGVNDSEGVLEMNIRAVTAFMRERGLKVAPHVAESGGEKGIFGEEGLEGWEAVGLDIEEESPKVAPASRL</sequence>
<keyword evidence="3" id="KW-0442">Lipid degradation</keyword>
<feature type="compositionally biased region" description="Polar residues" evidence="5">
    <location>
        <begin position="485"/>
        <end position="496"/>
    </location>
</feature>
<keyword evidence="7" id="KW-1185">Reference proteome</keyword>
<dbReference type="AlphaFoldDB" id="A0AAD6NP78"/>
<gene>
    <name evidence="6" type="ORF">Dda_0604</name>
</gene>
<accession>A0AAD6NP78</accession>
<dbReference type="SUPFAM" id="SSF53474">
    <property type="entry name" value="alpha/beta-Hydrolases"/>
    <property type="match status" value="1"/>
</dbReference>
<organism evidence="6 7">
    <name type="scientific">Drechslerella dactyloides</name>
    <name type="common">Nematode-trapping fungus</name>
    <name type="synonym">Arthrobotrys dactyloides</name>
    <dbReference type="NCBI Taxonomy" id="74499"/>
    <lineage>
        <taxon>Eukaryota</taxon>
        <taxon>Fungi</taxon>
        <taxon>Dikarya</taxon>
        <taxon>Ascomycota</taxon>
        <taxon>Pezizomycotina</taxon>
        <taxon>Orbiliomycetes</taxon>
        <taxon>Orbiliales</taxon>
        <taxon>Orbiliaceae</taxon>
        <taxon>Drechslerella</taxon>
    </lineage>
</organism>
<dbReference type="Gene3D" id="3.40.50.1820">
    <property type="entry name" value="alpha/beta hydrolase"/>
    <property type="match status" value="1"/>
</dbReference>
<feature type="compositionally biased region" description="Acidic residues" evidence="5">
    <location>
        <begin position="502"/>
        <end position="514"/>
    </location>
</feature>
<evidence type="ECO:0000313" key="6">
    <source>
        <dbReference type="EMBL" id="KAJ6264458.1"/>
    </source>
</evidence>
<dbReference type="GO" id="GO:0003847">
    <property type="term" value="F:1-alkyl-2-acetylglycerophosphocholine esterase activity"/>
    <property type="evidence" value="ECO:0007669"/>
    <property type="project" value="UniProtKB-EC"/>
</dbReference>
<dbReference type="InterPro" id="IPR029058">
    <property type="entry name" value="AB_hydrolase_fold"/>
</dbReference>
<keyword evidence="4" id="KW-0443">Lipid metabolism</keyword>
<feature type="region of interest" description="Disordered" evidence="5">
    <location>
        <begin position="203"/>
        <end position="231"/>
    </location>
</feature>
<name>A0AAD6NP78_DREDA</name>
<dbReference type="GO" id="GO:0016042">
    <property type="term" value="P:lipid catabolic process"/>
    <property type="evidence" value="ECO:0007669"/>
    <property type="project" value="UniProtKB-KW"/>
</dbReference>
<reference evidence="6" key="1">
    <citation type="submission" date="2023-01" db="EMBL/GenBank/DDBJ databases">
        <title>The chitinases involved in constricting ring structure development in the nematode-trapping fungus Drechslerella dactyloides.</title>
        <authorList>
            <person name="Wang R."/>
            <person name="Zhang L."/>
            <person name="Tang P."/>
            <person name="Li S."/>
            <person name="Liang L."/>
        </authorList>
    </citation>
    <scope>NUCLEOTIDE SEQUENCE</scope>
    <source>
        <strain evidence="6">YMF1.00031</strain>
    </source>
</reference>
<comment type="caution">
    <text evidence="6">The sequence shown here is derived from an EMBL/GenBank/DDBJ whole genome shotgun (WGS) entry which is preliminary data.</text>
</comment>
<dbReference type="Proteomes" id="UP001221413">
    <property type="component" value="Unassembled WGS sequence"/>
</dbReference>
<dbReference type="EC" id="3.1.1.47" evidence="1"/>
<evidence type="ECO:0000256" key="3">
    <source>
        <dbReference type="ARBA" id="ARBA00022963"/>
    </source>
</evidence>
<dbReference type="Pfam" id="PF03403">
    <property type="entry name" value="PAF-AH_p_II"/>
    <property type="match status" value="2"/>
</dbReference>
<feature type="region of interest" description="Disordered" evidence="5">
    <location>
        <begin position="464"/>
        <end position="514"/>
    </location>
</feature>
<evidence type="ECO:0000313" key="7">
    <source>
        <dbReference type="Proteomes" id="UP001221413"/>
    </source>
</evidence>
<protein>
    <recommendedName>
        <fullName evidence="1">1-alkyl-2-acetylglycerophosphocholine esterase</fullName>
        <ecNumber evidence="1">3.1.1.47</ecNumber>
    </recommendedName>
</protein>
<evidence type="ECO:0000256" key="2">
    <source>
        <dbReference type="ARBA" id="ARBA00022801"/>
    </source>
</evidence>
<dbReference type="PANTHER" id="PTHR10272:SF7">
    <property type="entry name" value="PHOSPHOLIPASE-RELATED"/>
    <property type="match status" value="1"/>
</dbReference>
<evidence type="ECO:0000256" key="1">
    <source>
        <dbReference type="ARBA" id="ARBA00013201"/>
    </source>
</evidence>
<keyword evidence="2" id="KW-0378">Hydrolase</keyword>
<evidence type="ECO:0000256" key="5">
    <source>
        <dbReference type="SAM" id="MobiDB-lite"/>
    </source>
</evidence>
<dbReference type="EMBL" id="JAQGDS010000001">
    <property type="protein sequence ID" value="KAJ6264458.1"/>
    <property type="molecule type" value="Genomic_DNA"/>
</dbReference>
<dbReference type="PANTHER" id="PTHR10272">
    <property type="entry name" value="PLATELET-ACTIVATING FACTOR ACETYLHYDROLASE"/>
    <property type="match status" value="1"/>
</dbReference>
<proteinExistence type="predicted"/>